<proteinExistence type="predicted"/>
<organism evidence="2 3">
    <name type="scientific">Muraenolepis orangiensis</name>
    <name type="common">Patagonian moray cod</name>
    <dbReference type="NCBI Taxonomy" id="630683"/>
    <lineage>
        <taxon>Eukaryota</taxon>
        <taxon>Metazoa</taxon>
        <taxon>Chordata</taxon>
        <taxon>Craniata</taxon>
        <taxon>Vertebrata</taxon>
        <taxon>Euteleostomi</taxon>
        <taxon>Actinopterygii</taxon>
        <taxon>Neopterygii</taxon>
        <taxon>Teleostei</taxon>
        <taxon>Neoteleostei</taxon>
        <taxon>Acanthomorphata</taxon>
        <taxon>Zeiogadaria</taxon>
        <taxon>Gadariae</taxon>
        <taxon>Gadiformes</taxon>
        <taxon>Muraenolepidoidei</taxon>
        <taxon>Muraenolepididae</taxon>
        <taxon>Muraenolepis</taxon>
    </lineage>
</organism>
<feature type="region of interest" description="Disordered" evidence="1">
    <location>
        <begin position="1"/>
        <end position="74"/>
    </location>
</feature>
<evidence type="ECO:0000313" key="2">
    <source>
        <dbReference type="EMBL" id="KAJ3599722.1"/>
    </source>
</evidence>
<reference evidence="2" key="1">
    <citation type="submission" date="2022-07" db="EMBL/GenBank/DDBJ databases">
        <title>Chromosome-level genome of Muraenolepis orangiensis.</title>
        <authorList>
            <person name="Kim J."/>
        </authorList>
    </citation>
    <scope>NUCLEOTIDE SEQUENCE</scope>
    <source>
        <strain evidence="2">KU_S4_2022</strain>
        <tissue evidence="2">Muscle</tissue>
    </source>
</reference>
<keyword evidence="3" id="KW-1185">Reference proteome</keyword>
<protein>
    <submittedName>
        <fullName evidence="2">Uncharacterized protein</fullName>
    </submittedName>
</protein>
<name>A0A9Q0E2S2_9TELE</name>
<accession>A0A9Q0E2S2</accession>
<evidence type="ECO:0000313" key="3">
    <source>
        <dbReference type="Proteomes" id="UP001148018"/>
    </source>
</evidence>
<feature type="compositionally biased region" description="Basic and acidic residues" evidence="1">
    <location>
        <begin position="47"/>
        <end position="74"/>
    </location>
</feature>
<evidence type="ECO:0000256" key="1">
    <source>
        <dbReference type="SAM" id="MobiDB-lite"/>
    </source>
</evidence>
<gene>
    <name evidence="2" type="ORF">NHX12_033678</name>
</gene>
<sequence length="133" mass="14802">MLLTAELVPGGEERRCPARPSRRAQSKTSQPPGHANPGPPTPGPRTQGEEKEKERRKQQKEKRETQVKREKTGGVEVKVVDKTEETVRSPVVDMDSVREKAGEVGEGEEKKVEEESRGLLQTDRQDVGLSFCV</sequence>
<dbReference type="AlphaFoldDB" id="A0A9Q0E2S2"/>
<feature type="region of interest" description="Disordered" evidence="1">
    <location>
        <begin position="99"/>
        <end position="119"/>
    </location>
</feature>
<dbReference type="Proteomes" id="UP001148018">
    <property type="component" value="Unassembled WGS sequence"/>
</dbReference>
<dbReference type="EMBL" id="JANIIK010000048">
    <property type="protein sequence ID" value="KAJ3599722.1"/>
    <property type="molecule type" value="Genomic_DNA"/>
</dbReference>
<comment type="caution">
    <text evidence="2">The sequence shown here is derived from an EMBL/GenBank/DDBJ whole genome shotgun (WGS) entry which is preliminary data.</text>
</comment>
<feature type="compositionally biased region" description="Basic and acidic residues" evidence="1">
    <location>
        <begin position="99"/>
        <end position="117"/>
    </location>
</feature>